<feature type="transmembrane region" description="Helical" evidence="5">
    <location>
        <begin position="20"/>
        <end position="40"/>
    </location>
</feature>
<evidence type="ECO:0000256" key="1">
    <source>
        <dbReference type="ARBA" id="ARBA00004127"/>
    </source>
</evidence>
<gene>
    <name evidence="6" type="ORF">MESS2_740024</name>
</gene>
<dbReference type="Proteomes" id="UP000012062">
    <property type="component" value="Unassembled WGS sequence"/>
</dbReference>
<feature type="transmembrane region" description="Helical" evidence="5">
    <location>
        <begin position="137"/>
        <end position="159"/>
    </location>
</feature>
<keyword evidence="4 5" id="KW-0472">Membrane</keyword>
<dbReference type="EMBL" id="CAUM01000144">
    <property type="protein sequence ID" value="CCV08397.1"/>
    <property type="molecule type" value="Genomic_DNA"/>
</dbReference>
<organism evidence="6 7">
    <name type="scientific">Mesorhizobium metallidurans STM 2683</name>
    <dbReference type="NCBI Taxonomy" id="1297569"/>
    <lineage>
        <taxon>Bacteria</taxon>
        <taxon>Pseudomonadati</taxon>
        <taxon>Pseudomonadota</taxon>
        <taxon>Alphaproteobacteria</taxon>
        <taxon>Hyphomicrobiales</taxon>
        <taxon>Phyllobacteriaceae</taxon>
        <taxon>Mesorhizobium</taxon>
    </lineage>
</organism>
<dbReference type="GO" id="GO:0016740">
    <property type="term" value="F:transferase activity"/>
    <property type="evidence" value="ECO:0007669"/>
    <property type="project" value="UniProtKB-ARBA"/>
</dbReference>
<feature type="transmembrane region" description="Helical" evidence="5">
    <location>
        <begin position="61"/>
        <end position="94"/>
    </location>
</feature>
<evidence type="ECO:0000256" key="2">
    <source>
        <dbReference type="ARBA" id="ARBA00022692"/>
    </source>
</evidence>
<dbReference type="STRING" id="1297569.MESS2_740024"/>
<dbReference type="GO" id="GO:0012505">
    <property type="term" value="C:endomembrane system"/>
    <property type="evidence" value="ECO:0007669"/>
    <property type="project" value="UniProtKB-SubCell"/>
</dbReference>
<dbReference type="Pfam" id="PF04191">
    <property type="entry name" value="PEMT"/>
    <property type="match status" value="1"/>
</dbReference>
<name>M5EVZ7_9HYPH</name>
<keyword evidence="2 5" id="KW-0812">Transmembrane</keyword>
<evidence type="ECO:0000256" key="5">
    <source>
        <dbReference type="SAM" id="Phobius"/>
    </source>
</evidence>
<dbReference type="InterPro" id="IPR007318">
    <property type="entry name" value="Phopholipid_MeTrfase"/>
</dbReference>
<comment type="subcellular location">
    <subcellularLocation>
        <location evidence="1">Endomembrane system</location>
        <topology evidence="1">Multi-pass membrane protein</topology>
    </subcellularLocation>
</comment>
<evidence type="ECO:0000256" key="3">
    <source>
        <dbReference type="ARBA" id="ARBA00022989"/>
    </source>
</evidence>
<reference evidence="6 7" key="1">
    <citation type="submission" date="2013-02" db="EMBL/GenBank/DDBJ databases">
        <authorList>
            <person name="Genoscope - CEA"/>
        </authorList>
    </citation>
    <scope>NUCLEOTIDE SEQUENCE [LARGE SCALE GENOMIC DNA]</scope>
    <source>
        <strain evidence="6 7">STM 2683</strain>
    </source>
</reference>
<evidence type="ECO:0008006" key="8">
    <source>
        <dbReference type="Google" id="ProtNLM"/>
    </source>
</evidence>
<comment type="caution">
    <text evidence="6">The sequence shown here is derived from an EMBL/GenBank/DDBJ whole genome shotgun (WGS) entry which is preliminary data.</text>
</comment>
<dbReference type="eggNOG" id="COG2020">
    <property type="taxonomic scope" value="Bacteria"/>
</dbReference>
<dbReference type="Gene3D" id="1.20.120.1630">
    <property type="match status" value="1"/>
</dbReference>
<dbReference type="PANTHER" id="PTHR12714">
    <property type="entry name" value="PROTEIN-S ISOPRENYLCYSTEINE O-METHYLTRANSFERASE"/>
    <property type="match status" value="1"/>
</dbReference>
<proteinExistence type="predicted"/>
<keyword evidence="3 5" id="KW-1133">Transmembrane helix</keyword>
<evidence type="ECO:0000313" key="7">
    <source>
        <dbReference type="Proteomes" id="UP000012062"/>
    </source>
</evidence>
<evidence type="ECO:0000256" key="4">
    <source>
        <dbReference type="ARBA" id="ARBA00023136"/>
    </source>
</evidence>
<sequence>MPFTHSAAETGSVPHIGIELLGWAAIVACIAGRSWCSLYIGGRKSEVLVRHGPYSVVRNPLYVFSILGSTGAGLASGSFVLGSGIGLFVFITFAAVVRREENFLLGKLGDDYQRYLSQVPRWIPRRSLWRDVSKVTVSPVVVVTTFFDAMWFALSVPFFEALERLQNLGMVPILAFLP</sequence>
<protein>
    <recommendedName>
        <fullName evidence="8">Isoprenylcysteine carboxylmethyltransferase family protein</fullName>
    </recommendedName>
</protein>
<dbReference type="AlphaFoldDB" id="M5EVZ7"/>
<accession>M5EVZ7</accession>
<evidence type="ECO:0000313" key="6">
    <source>
        <dbReference type="EMBL" id="CCV08397.1"/>
    </source>
</evidence>
<keyword evidence="7" id="KW-1185">Reference proteome</keyword>
<dbReference type="PANTHER" id="PTHR12714:SF9">
    <property type="entry name" value="PROTEIN-S-ISOPRENYLCYSTEINE O-METHYLTRANSFERASE"/>
    <property type="match status" value="1"/>
</dbReference>